<dbReference type="PANTHER" id="PTHR30509:SF9">
    <property type="entry name" value="MULTIDRUG RESISTANCE PROTEIN MDTO"/>
    <property type="match status" value="1"/>
</dbReference>
<feature type="transmembrane region" description="Helical" evidence="8">
    <location>
        <begin position="107"/>
        <end position="124"/>
    </location>
</feature>
<evidence type="ECO:0000313" key="11">
    <source>
        <dbReference type="Proteomes" id="UP000198694"/>
    </source>
</evidence>
<feature type="transmembrane region" description="Helical" evidence="8">
    <location>
        <begin position="34"/>
        <end position="51"/>
    </location>
</feature>
<dbReference type="EMBL" id="FNFL01000004">
    <property type="protein sequence ID" value="SDK27306.1"/>
    <property type="molecule type" value="Genomic_DNA"/>
</dbReference>
<proteinExistence type="inferred from homology"/>
<name>A0A1G9AIU9_9BACI</name>
<keyword evidence="5 8" id="KW-0472">Membrane</keyword>
<dbReference type="SUPFAM" id="SSF103473">
    <property type="entry name" value="MFS general substrate transporter"/>
    <property type="match status" value="1"/>
</dbReference>
<dbReference type="Proteomes" id="UP000198694">
    <property type="component" value="Unassembled WGS sequence"/>
</dbReference>
<evidence type="ECO:0000256" key="6">
    <source>
        <dbReference type="ARBA" id="ARBA00043993"/>
    </source>
</evidence>
<evidence type="ECO:0000256" key="1">
    <source>
        <dbReference type="ARBA" id="ARBA00004651"/>
    </source>
</evidence>
<comment type="similarity">
    <text evidence="6">Belongs to the YccS/YhfK family.</text>
</comment>
<organism evidence="10 11">
    <name type="scientific">Sediminibacillus albus</name>
    <dbReference type="NCBI Taxonomy" id="407036"/>
    <lineage>
        <taxon>Bacteria</taxon>
        <taxon>Bacillati</taxon>
        <taxon>Bacillota</taxon>
        <taxon>Bacilli</taxon>
        <taxon>Bacillales</taxon>
        <taxon>Bacillaceae</taxon>
        <taxon>Sediminibacillus</taxon>
    </lineage>
</organism>
<evidence type="ECO:0000256" key="7">
    <source>
        <dbReference type="SAM" id="MobiDB-lite"/>
    </source>
</evidence>
<keyword evidence="11" id="KW-1185">Reference proteome</keyword>
<evidence type="ECO:0000256" key="2">
    <source>
        <dbReference type="ARBA" id="ARBA00022475"/>
    </source>
</evidence>
<feature type="transmembrane region" description="Helical" evidence="8">
    <location>
        <begin position="526"/>
        <end position="544"/>
    </location>
</feature>
<keyword evidence="4 8" id="KW-1133">Transmembrane helix</keyword>
<reference evidence="10 11" key="1">
    <citation type="submission" date="2016-10" db="EMBL/GenBank/DDBJ databases">
        <authorList>
            <person name="de Groot N.N."/>
        </authorList>
    </citation>
    <scope>NUCLEOTIDE SEQUENCE [LARGE SCALE GENOMIC DNA]</scope>
    <source>
        <strain evidence="10 11">CGMCC 1.6502</strain>
    </source>
</reference>
<feature type="transmembrane region" description="Helical" evidence="8">
    <location>
        <begin position="453"/>
        <end position="471"/>
    </location>
</feature>
<keyword evidence="2" id="KW-1003">Cell membrane</keyword>
<evidence type="ECO:0000256" key="3">
    <source>
        <dbReference type="ARBA" id="ARBA00022692"/>
    </source>
</evidence>
<protein>
    <submittedName>
        <fullName evidence="10">Fusaric acid resistance protein-like</fullName>
    </submittedName>
</protein>
<feature type="transmembrane region" description="Helical" evidence="8">
    <location>
        <begin position="402"/>
        <end position="419"/>
    </location>
</feature>
<dbReference type="InterPro" id="IPR049453">
    <property type="entry name" value="Memb_transporter_dom"/>
</dbReference>
<keyword evidence="3 8" id="KW-0812">Transmembrane</keyword>
<feature type="transmembrane region" description="Helical" evidence="8">
    <location>
        <begin position="477"/>
        <end position="493"/>
    </location>
</feature>
<feature type="transmembrane region" description="Helical" evidence="8">
    <location>
        <begin position="156"/>
        <end position="177"/>
    </location>
</feature>
<dbReference type="AlphaFoldDB" id="A0A1G9AIU9"/>
<dbReference type="InterPro" id="IPR036259">
    <property type="entry name" value="MFS_trans_sf"/>
</dbReference>
<feature type="compositionally biased region" description="Acidic residues" evidence="7">
    <location>
        <begin position="378"/>
        <end position="391"/>
    </location>
</feature>
<evidence type="ECO:0000313" key="10">
    <source>
        <dbReference type="EMBL" id="SDK27306.1"/>
    </source>
</evidence>
<dbReference type="STRING" id="407036.SAMN05216243_2551"/>
<evidence type="ECO:0000259" key="9">
    <source>
        <dbReference type="Pfam" id="PF13515"/>
    </source>
</evidence>
<feature type="transmembrane region" description="Helical" evidence="8">
    <location>
        <begin position="57"/>
        <end position="75"/>
    </location>
</feature>
<feature type="domain" description="Integral membrane bound transporter" evidence="9">
    <location>
        <begin position="411"/>
        <end position="537"/>
    </location>
</feature>
<evidence type="ECO:0000256" key="4">
    <source>
        <dbReference type="ARBA" id="ARBA00022989"/>
    </source>
</evidence>
<evidence type="ECO:0000256" key="8">
    <source>
        <dbReference type="SAM" id="Phobius"/>
    </source>
</evidence>
<feature type="transmembrane region" description="Helical" evidence="8">
    <location>
        <begin position="84"/>
        <end position="101"/>
    </location>
</feature>
<feature type="region of interest" description="Disordered" evidence="7">
    <location>
        <begin position="364"/>
        <end position="397"/>
    </location>
</feature>
<gene>
    <name evidence="10" type="ORF">SAMN05216243_2551</name>
</gene>
<evidence type="ECO:0000256" key="5">
    <source>
        <dbReference type="ARBA" id="ARBA00023136"/>
    </source>
</evidence>
<dbReference type="PANTHER" id="PTHR30509">
    <property type="entry name" value="P-HYDROXYBENZOIC ACID EFFLUX PUMP SUBUNIT-RELATED"/>
    <property type="match status" value="1"/>
</dbReference>
<sequence>MITIMKHLHIKHHWLGRFLASDPGRKRFQQAGKATISLISSVFTMLFILRVTGNPLFTPVLIAGIVGMLGIMTVMDDTKQKKQVTTLLLGVSAIIGVSLGSLLAGNAYYVGTLMILVIFSAFYFSRFGSRYFSLGMIGFMTVYFSSFLKLSPDQFLWFYLGILIGVFYAFIYNFIVFKDSAQVLKKSMRSFHIQANLTFNILIRIIEELDTSKKRMKSLEKNVHLLGEYARNVSEDLNAQDVKKVWPGLDSTQVRLYVFDAAMLVETLGDSIQRLKKAEALEAVEIRRLLIWIVRSLRDAEVLAQGYEQKNLEEAAHAVQAIRLLLSELLEKQAEPAGWLFLIRRIESIANHVIKGGTTIQQSLLSGSDYDSDRVNDENQEEDESDEEEALQEGMKPSTRKALQSLVTGTIAIFAGYLISPVQPYWILLTSFIIQLGTDSVGRTYIKGFQRSLGTIFGAVIGFLLANLLSGHSVLEVTLLFCVVFLAFYLFAVSYTLMSLFITMLIAFLYDILLGGISLTLMGARVIDTIAGAAIALGVSAVVFPKKTRDKVAESFDEYLKELKPFVIDYVKRFREDVDVKSFADNAFNLDQKLQAVRDDAQSLLQRPGTFNNANLSRWITIFTAINYYAKHLIASSYQKKFIYPDELIEDFKQMEAKLAHNIETLGELLKGRQQEAVIYNLSEERERIERLAPSRKQAQGDLIHHVYYIWRINQSIVVLSLELGAEEK</sequence>
<accession>A0A1G9AIU9</accession>
<comment type="subcellular location">
    <subcellularLocation>
        <location evidence="1">Cell membrane</location>
        <topology evidence="1">Multi-pass membrane protein</topology>
    </subcellularLocation>
</comment>
<dbReference type="GO" id="GO:0005886">
    <property type="term" value="C:plasma membrane"/>
    <property type="evidence" value="ECO:0007669"/>
    <property type="project" value="UniProtKB-SubCell"/>
</dbReference>
<dbReference type="Pfam" id="PF13515">
    <property type="entry name" value="FUSC_2"/>
    <property type="match status" value="1"/>
</dbReference>
<feature type="transmembrane region" description="Helical" evidence="8">
    <location>
        <begin position="131"/>
        <end position="150"/>
    </location>
</feature>